<evidence type="ECO:0000256" key="1">
    <source>
        <dbReference type="SAM" id="MobiDB-lite"/>
    </source>
</evidence>
<accession>A0AAN6RGC7</accession>
<comment type="caution">
    <text evidence="2">The sequence shown here is derived from an EMBL/GenBank/DDBJ whole genome shotgun (WGS) entry which is preliminary data.</text>
</comment>
<dbReference type="EMBL" id="WVTA01000007">
    <property type="protein sequence ID" value="KAK3208431.1"/>
    <property type="molecule type" value="Genomic_DNA"/>
</dbReference>
<dbReference type="Proteomes" id="UP001280581">
    <property type="component" value="Unassembled WGS sequence"/>
</dbReference>
<name>A0AAN6RGC7_9PLEO</name>
<feature type="region of interest" description="Disordered" evidence="1">
    <location>
        <begin position="1"/>
        <end position="35"/>
    </location>
</feature>
<organism evidence="2 3">
    <name type="scientific">Pseudopithomyces chartarum</name>
    <dbReference type="NCBI Taxonomy" id="1892770"/>
    <lineage>
        <taxon>Eukaryota</taxon>
        <taxon>Fungi</taxon>
        <taxon>Dikarya</taxon>
        <taxon>Ascomycota</taxon>
        <taxon>Pezizomycotina</taxon>
        <taxon>Dothideomycetes</taxon>
        <taxon>Pleosporomycetidae</taxon>
        <taxon>Pleosporales</taxon>
        <taxon>Massarineae</taxon>
        <taxon>Didymosphaeriaceae</taxon>
        <taxon>Pseudopithomyces</taxon>
    </lineage>
</organism>
<dbReference type="AlphaFoldDB" id="A0AAN6RGC7"/>
<evidence type="ECO:0000313" key="3">
    <source>
        <dbReference type="Proteomes" id="UP001280581"/>
    </source>
</evidence>
<keyword evidence="3" id="KW-1185">Reference proteome</keyword>
<gene>
    <name evidence="2" type="ORF">GRF29_77g747675</name>
</gene>
<evidence type="ECO:0000313" key="2">
    <source>
        <dbReference type="EMBL" id="KAK3208431.1"/>
    </source>
</evidence>
<sequence>MRPLAHPSLRHPRTTQPEDHGPEDDFQPGEHGVGFERVEAREAVWGGGQVLVEEEEEGFYALVRGKKR</sequence>
<proteinExistence type="predicted"/>
<protein>
    <submittedName>
        <fullName evidence="2">Uncharacterized protein</fullName>
    </submittedName>
</protein>
<reference evidence="2 3" key="1">
    <citation type="submission" date="2021-02" db="EMBL/GenBank/DDBJ databases">
        <title>Genome assembly of Pseudopithomyces chartarum.</title>
        <authorList>
            <person name="Jauregui R."/>
            <person name="Singh J."/>
            <person name="Voisey C."/>
        </authorList>
    </citation>
    <scope>NUCLEOTIDE SEQUENCE [LARGE SCALE GENOMIC DNA]</scope>
    <source>
        <strain evidence="2 3">AGR01</strain>
    </source>
</reference>